<dbReference type="EMBL" id="SADY01000018">
    <property type="protein sequence ID" value="TQR40077.1"/>
    <property type="molecule type" value="Genomic_DNA"/>
</dbReference>
<proteinExistence type="predicted"/>
<keyword evidence="1" id="KW-1133">Transmembrane helix</keyword>
<organism evidence="2 3">
    <name type="scientific">Paenibacillus popilliae</name>
    <name type="common">Bacillus popilliae</name>
    <dbReference type="NCBI Taxonomy" id="78057"/>
    <lineage>
        <taxon>Bacteria</taxon>
        <taxon>Bacillati</taxon>
        <taxon>Bacillota</taxon>
        <taxon>Bacilli</taxon>
        <taxon>Bacillales</taxon>
        <taxon>Paenibacillaceae</taxon>
        <taxon>Paenibacillus</taxon>
    </lineage>
</organism>
<feature type="transmembrane region" description="Helical" evidence="1">
    <location>
        <begin position="50"/>
        <end position="73"/>
    </location>
</feature>
<name>A0ABY3AGI9_PAEPP</name>
<dbReference type="InterPro" id="IPR024529">
    <property type="entry name" value="ECF_trnsprt_substrate-spec"/>
</dbReference>
<accession>A0ABY3AGI9</accession>
<sequence>MNKEEPPMNSNPGIRKIVIAGVLGSIAILLGVTQLGFIPVPTAAGTVTIVHIPVIVGAILEGWGVGTAIGLIFGVTSLLESTIPLFKDPLVAIVPRLFIGLFSYLIYAALKRKNEYIAIGAAGFIGSITNTVLVLTAAVLRNYLSLEVAVSVGLTNGIPEAIVSVIITIAVVAGWKKLTPNRKQKAKLLSEEVEG</sequence>
<reference evidence="2 3" key="1">
    <citation type="submission" date="2018-03" db="EMBL/GenBank/DDBJ databases">
        <title>Aerobic endospore-forming bacteria genome sequencing and assembly.</title>
        <authorList>
            <person name="Cavalcante D.A."/>
            <person name="Driks A."/>
            <person name="Putonti C."/>
            <person name="De-Souza M.T."/>
        </authorList>
    </citation>
    <scope>NUCLEOTIDE SEQUENCE [LARGE SCALE GENOMIC DNA]</scope>
    <source>
        <strain evidence="2 3">SDF0028</strain>
    </source>
</reference>
<dbReference type="Pfam" id="PF12822">
    <property type="entry name" value="ECF_trnsprt"/>
    <property type="match status" value="1"/>
</dbReference>
<feature type="transmembrane region" description="Helical" evidence="1">
    <location>
        <begin position="93"/>
        <end position="110"/>
    </location>
</feature>
<evidence type="ECO:0000313" key="2">
    <source>
        <dbReference type="EMBL" id="TQR40077.1"/>
    </source>
</evidence>
<dbReference type="Gene3D" id="1.10.1760.20">
    <property type="match status" value="1"/>
</dbReference>
<feature type="transmembrane region" description="Helical" evidence="1">
    <location>
        <begin position="117"/>
        <end position="138"/>
    </location>
</feature>
<dbReference type="Proteomes" id="UP000316208">
    <property type="component" value="Unassembled WGS sequence"/>
</dbReference>
<gene>
    <name evidence="2" type="ORF">C7Y44_28415</name>
</gene>
<keyword evidence="3" id="KW-1185">Reference proteome</keyword>
<protein>
    <submittedName>
        <fullName evidence="2">ECF transporter S component</fullName>
    </submittedName>
</protein>
<evidence type="ECO:0000256" key="1">
    <source>
        <dbReference type="SAM" id="Phobius"/>
    </source>
</evidence>
<feature type="transmembrane region" description="Helical" evidence="1">
    <location>
        <begin position="17"/>
        <end position="38"/>
    </location>
</feature>
<keyword evidence="1" id="KW-0812">Transmembrane</keyword>
<keyword evidence="1" id="KW-0472">Membrane</keyword>
<feature type="transmembrane region" description="Helical" evidence="1">
    <location>
        <begin position="158"/>
        <end position="175"/>
    </location>
</feature>
<evidence type="ECO:0000313" key="3">
    <source>
        <dbReference type="Proteomes" id="UP000316208"/>
    </source>
</evidence>
<comment type="caution">
    <text evidence="2">The sequence shown here is derived from an EMBL/GenBank/DDBJ whole genome shotgun (WGS) entry which is preliminary data.</text>
</comment>